<keyword evidence="1" id="KW-0732">Signal</keyword>
<name>A0A849KMR9_9HYPH</name>
<dbReference type="PROSITE" id="PS51257">
    <property type="entry name" value="PROKAR_LIPOPROTEIN"/>
    <property type="match status" value="1"/>
</dbReference>
<evidence type="ECO:0000313" key="2">
    <source>
        <dbReference type="EMBL" id="NNU59168.1"/>
    </source>
</evidence>
<accession>A0A849KMR9</accession>
<evidence type="ECO:0000256" key="1">
    <source>
        <dbReference type="SAM" id="SignalP"/>
    </source>
</evidence>
<organism evidence="2 3">
    <name type="scientific">Ochrobactrum soli</name>
    <dbReference type="NCBI Taxonomy" id="2448455"/>
    <lineage>
        <taxon>Bacteria</taxon>
        <taxon>Pseudomonadati</taxon>
        <taxon>Pseudomonadota</taxon>
        <taxon>Alphaproteobacteria</taxon>
        <taxon>Hyphomicrobiales</taxon>
        <taxon>Brucellaceae</taxon>
        <taxon>Brucella/Ochrobactrum group</taxon>
        <taxon>Ochrobactrum</taxon>
    </lineage>
</organism>
<proteinExistence type="predicted"/>
<keyword evidence="3" id="KW-1185">Reference proteome</keyword>
<gene>
    <name evidence="2" type="ORF">HKX02_02705</name>
</gene>
<dbReference type="AlphaFoldDB" id="A0A849KMR9"/>
<protein>
    <recommendedName>
        <fullName evidence="4">Lipoprotein</fullName>
    </recommendedName>
</protein>
<comment type="caution">
    <text evidence="2">The sequence shown here is derived from an EMBL/GenBank/DDBJ whole genome shotgun (WGS) entry which is preliminary data.</text>
</comment>
<dbReference type="EMBL" id="JABFCY010000001">
    <property type="protein sequence ID" value="NNU59168.1"/>
    <property type="molecule type" value="Genomic_DNA"/>
</dbReference>
<dbReference type="Proteomes" id="UP000574931">
    <property type="component" value="Unassembled WGS sequence"/>
</dbReference>
<sequence>MTMNRKLLVLLGLAGLLAGCVTMTPEERRAADEQTCLGYGFKPRTDAFANCLQRLDLDRRADRRAWENRVDFYDQPIMLYQPIYRPVVVRPR</sequence>
<evidence type="ECO:0008006" key="4">
    <source>
        <dbReference type="Google" id="ProtNLM"/>
    </source>
</evidence>
<evidence type="ECO:0000313" key="3">
    <source>
        <dbReference type="Proteomes" id="UP000574931"/>
    </source>
</evidence>
<feature type="chain" id="PRO_5032709085" description="Lipoprotein" evidence="1">
    <location>
        <begin position="24"/>
        <end position="92"/>
    </location>
</feature>
<reference evidence="2 3" key="1">
    <citation type="submission" date="2020-05" db="EMBL/GenBank/DDBJ databases">
        <title>Draft Genome Sequence of Ochrobactrum soli Isolated from Stable Fly Gut.</title>
        <authorList>
            <person name="Pileggi M.T."/>
            <person name="Vazhakkala L.J."/>
            <person name="Wong C.N."/>
        </authorList>
    </citation>
    <scope>NUCLEOTIDE SEQUENCE [LARGE SCALE GENOMIC DNA]</scope>
    <source>
        <strain evidence="2 3">MTP-C0764</strain>
    </source>
</reference>
<dbReference type="RefSeq" id="WP_121536978.1">
    <property type="nucleotide sequence ID" value="NZ_JABFCY010000001.1"/>
</dbReference>
<feature type="signal peptide" evidence="1">
    <location>
        <begin position="1"/>
        <end position="23"/>
    </location>
</feature>